<gene>
    <name evidence="6" type="ORF">LT85_2938</name>
</gene>
<dbReference type="EMBL" id="CP009962">
    <property type="protein sequence ID" value="AIY42096.1"/>
    <property type="molecule type" value="Genomic_DNA"/>
</dbReference>
<protein>
    <submittedName>
        <fullName evidence="6">Cellulase</fullName>
    </submittedName>
</protein>
<dbReference type="InterPro" id="IPR017853">
    <property type="entry name" value="GH"/>
</dbReference>
<keyword evidence="4" id="KW-0732">Signal</keyword>
<dbReference type="AlphaFoldDB" id="A0A0A1FC19"/>
<comment type="similarity">
    <text evidence="3">Belongs to the glycosyl hydrolase 5 (cellulase A) family.</text>
</comment>
<dbReference type="PANTHER" id="PTHR34142">
    <property type="entry name" value="ENDO-BETA-1,4-GLUCANASE A"/>
    <property type="match status" value="1"/>
</dbReference>
<sequence>MLGLALAVACFFFSHLAAASCLDGNRMTGVNLSGAEFAADKLPGTIFKDYVYPDPADMRHFQSLGMNTFRLPFLWERIQPQLLGPLDEAEVHRIEETVAAARSLGTCVILDVHNYGEYRGKPIGSTEVPRAALADLWTRLLARFKDPENTAFGLMNEPSKLPVAEWAAVAQETLNILRKKGSRHLILVPGGSWSGAHSWFAKDNGVSNADAFRRFHDPADNYMIEVHQYADADFSGTSNTCVDPARLGAIMADIAVWANSTRRRLFLGEFGVPANQQCLQALAAIMDGMKGNSAWGGWTYWTSGKWLGNYPFSLQPDSNGDKPQMTILKTGM</sequence>
<dbReference type="InterPro" id="IPR001547">
    <property type="entry name" value="Glyco_hydro_5"/>
</dbReference>
<keyword evidence="2 3" id="KW-0326">Glycosidase</keyword>
<dbReference type="HOGENOM" id="CLU_029718_0_0_4"/>
<keyword evidence="7" id="KW-1185">Reference proteome</keyword>
<evidence type="ECO:0000256" key="1">
    <source>
        <dbReference type="ARBA" id="ARBA00022801"/>
    </source>
</evidence>
<proteinExistence type="inferred from homology"/>
<evidence type="ECO:0000313" key="6">
    <source>
        <dbReference type="EMBL" id="AIY42096.1"/>
    </source>
</evidence>
<dbReference type="Gene3D" id="3.20.20.80">
    <property type="entry name" value="Glycosidases"/>
    <property type="match status" value="1"/>
</dbReference>
<name>A0A0A1FC19_9BURK</name>
<dbReference type="Proteomes" id="UP000030302">
    <property type="component" value="Chromosome"/>
</dbReference>
<dbReference type="Pfam" id="PF00150">
    <property type="entry name" value="Cellulase"/>
    <property type="match status" value="1"/>
</dbReference>
<dbReference type="PANTHER" id="PTHR34142:SF1">
    <property type="entry name" value="GLYCOSIDE HYDROLASE FAMILY 5 DOMAIN-CONTAINING PROTEIN"/>
    <property type="match status" value="1"/>
</dbReference>
<keyword evidence="1 3" id="KW-0378">Hydrolase</keyword>
<dbReference type="STRING" id="279058.LT85_2938"/>
<organism evidence="6 7">
    <name type="scientific">Collimonas arenae</name>
    <dbReference type="NCBI Taxonomy" id="279058"/>
    <lineage>
        <taxon>Bacteria</taxon>
        <taxon>Pseudomonadati</taxon>
        <taxon>Pseudomonadota</taxon>
        <taxon>Betaproteobacteria</taxon>
        <taxon>Burkholderiales</taxon>
        <taxon>Oxalobacteraceae</taxon>
        <taxon>Collimonas</taxon>
    </lineage>
</organism>
<accession>A0A0A1FC19</accession>
<evidence type="ECO:0000256" key="2">
    <source>
        <dbReference type="ARBA" id="ARBA00023295"/>
    </source>
</evidence>
<dbReference type="GO" id="GO:0009251">
    <property type="term" value="P:glucan catabolic process"/>
    <property type="evidence" value="ECO:0007669"/>
    <property type="project" value="TreeGrafter"/>
</dbReference>
<dbReference type="SUPFAM" id="SSF51445">
    <property type="entry name" value="(Trans)glycosidases"/>
    <property type="match status" value="1"/>
</dbReference>
<dbReference type="KEGG" id="care:LT85_2938"/>
<dbReference type="OrthoDB" id="6769681at2"/>
<reference evidence="7" key="1">
    <citation type="journal article" date="2014" name="Soil Biol. Biochem.">
        <title>Structure and function of bacterial communities in ageing soils: Insights from the Mendocino ecological staircase.</title>
        <authorList>
            <person name="Uroz S."/>
            <person name="Tech J.J."/>
            <person name="Sawaya N.A."/>
            <person name="Frey-Klett P."/>
            <person name="Leveau J.H.J."/>
        </authorList>
    </citation>
    <scope>NUCLEOTIDE SEQUENCE [LARGE SCALE GENOMIC DNA]</scope>
    <source>
        <strain evidence="7">Cal35</strain>
    </source>
</reference>
<evidence type="ECO:0000256" key="3">
    <source>
        <dbReference type="RuleBase" id="RU361153"/>
    </source>
</evidence>
<feature type="chain" id="PRO_5001974060" evidence="4">
    <location>
        <begin position="20"/>
        <end position="332"/>
    </location>
</feature>
<evidence type="ECO:0000256" key="4">
    <source>
        <dbReference type="SAM" id="SignalP"/>
    </source>
</evidence>
<feature type="domain" description="Glycoside hydrolase family 5" evidence="5">
    <location>
        <begin position="31"/>
        <end position="302"/>
    </location>
</feature>
<evidence type="ECO:0000259" key="5">
    <source>
        <dbReference type="Pfam" id="PF00150"/>
    </source>
</evidence>
<feature type="signal peptide" evidence="4">
    <location>
        <begin position="1"/>
        <end position="19"/>
    </location>
</feature>
<dbReference type="GO" id="GO:0004553">
    <property type="term" value="F:hydrolase activity, hydrolyzing O-glycosyl compounds"/>
    <property type="evidence" value="ECO:0007669"/>
    <property type="project" value="InterPro"/>
</dbReference>
<evidence type="ECO:0000313" key="7">
    <source>
        <dbReference type="Proteomes" id="UP000030302"/>
    </source>
</evidence>